<evidence type="ECO:0000256" key="6">
    <source>
        <dbReference type="ARBA" id="ARBA00022679"/>
    </source>
</evidence>
<keyword evidence="12" id="KW-1185">Reference proteome</keyword>
<dbReference type="OrthoDB" id="9776934at2"/>
<organism evidence="11 12">
    <name type="scientific">Seongchinamella unica</name>
    <dbReference type="NCBI Taxonomy" id="2547392"/>
    <lineage>
        <taxon>Bacteria</taxon>
        <taxon>Pseudomonadati</taxon>
        <taxon>Pseudomonadota</taxon>
        <taxon>Gammaproteobacteria</taxon>
        <taxon>Cellvibrionales</taxon>
        <taxon>Halieaceae</taxon>
        <taxon>Seongchinamella</taxon>
    </lineage>
</organism>
<comment type="similarity">
    <text evidence="4 9">Belongs to the KdsA family.</text>
</comment>
<keyword evidence="5 9" id="KW-0963">Cytoplasm</keyword>
<proteinExistence type="inferred from homology"/>
<dbReference type="RefSeq" id="WP_133211703.1">
    <property type="nucleotide sequence ID" value="NZ_SMSE01000002.1"/>
</dbReference>
<dbReference type="UniPathway" id="UPA00357">
    <property type="reaction ID" value="UER00474"/>
</dbReference>
<dbReference type="EMBL" id="SMSE01000002">
    <property type="protein sequence ID" value="TDG13587.1"/>
    <property type="molecule type" value="Genomic_DNA"/>
</dbReference>
<accession>A0A4R5LS93</accession>
<dbReference type="PANTHER" id="PTHR21057">
    <property type="entry name" value="PHOSPHO-2-DEHYDRO-3-DEOXYHEPTONATE ALDOLASE"/>
    <property type="match status" value="1"/>
</dbReference>
<dbReference type="GO" id="GO:0019294">
    <property type="term" value="P:keto-3-deoxy-D-manno-octulosonic acid biosynthetic process"/>
    <property type="evidence" value="ECO:0007669"/>
    <property type="project" value="UniProtKB-UniRule"/>
</dbReference>
<evidence type="ECO:0000313" key="12">
    <source>
        <dbReference type="Proteomes" id="UP000295554"/>
    </source>
</evidence>
<evidence type="ECO:0000259" key="10">
    <source>
        <dbReference type="Pfam" id="PF00793"/>
    </source>
</evidence>
<dbReference type="NCBIfam" id="NF009109">
    <property type="entry name" value="PRK12457.1"/>
    <property type="match status" value="1"/>
</dbReference>
<gene>
    <name evidence="9 11" type="primary">kdsA</name>
    <name evidence="11" type="ORF">E2F43_08635</name>
</gene>
<comment type="caution">
    <text evidence="11">The sequence shown here is derived from an EMBL/GenBank/DDBJ whole genome shotgun (WGS) entry which is preliminary data.</text>
</comment>
<dbReference type="HAMAP" id="MF_00056">
    <property type="entry name" value="KDO8P_synth"/>
    <property type="match status" value="1"/>
</dbReference>
<dbReference type="UniPathway" id="UPA00030"/>
<dbReference type="Pfam" id="PF00793">
    <property type="entry name" value="DAHP_synth_1"/>
    <property type="match status" value="1"/>
</dbReference>
<evidence type="ECO:0000313" key="11">
    <source>
        <dbReference type="EMBL" id="TDG13587.1"/>
    </source>
</evidence>
<dbReference type="InterPro" id="IPR006269">
    <property type="entry name" value="KDO8P_synthase"/>
</dbReference>
<evidence type="ECO:0000256" key="5">
    <source>
        <dbReference type="ARBA" id="ARBA00022490"/>
    </source>
</evidence>
<comment type="catalytic activity">
    <reaction evidence="8 9">
        <text>D-arabinose 5-phosphate + phosphoenolpyruvate + H2O = 3-deoxy-alpha-D-manno-2-octulosonate-8-phosphate + phosphate</text>
        <dbReference type="Rhea" id="RHEA:14053"/>
        <dbReference type="ChEBI" id="CHEBI:15377"/>
        <dbReference type="ChEBI" id="CHEBI:43474"/>
        <dbReference type="ChEBI" id="CHEBI:57693"/>
        <dbReference type="ChEBI" id="CHEBI:58702"/>
        <dbReference type="ChEBI" id="CHEBI:85985"/>
        <dbReference type="EC" id="2.5.1.55"/>
    </reaction>
</comment>
<dbReference type="Gene3D" id="3.20.20.70">
    <property type="entry name" value="Aldolase class I"/>
    <property type="match status" value="1"/>
</dbReference>
<comment type="pathway">
    <text evidence="2">Bacterial outer membrane biogenesis; lipopolysaccharide biosynthesis.</text>
</comment>
<dbReference type="InterPro" id="IPR013785">
    <property type="entry name" value="Aldolase_TIM"/>
</dbReference>
<keyword evidence="6 9" id="KW-0808">Transferase</keyword>
<protein>
    <recommendedName>
        <fullName evidence="9">2-dehydro-3-deoxyphosphooctonate aldolase</fullName>
        <ecNumber evidence="9">2.5.1.55</ecNumber>
    </recommendedName>
    <alternativeName>
        <fullName evidence="9">3-deoxy-D-manno-octulosonic acid 8-phosphate synthase</fullName>
    </alternativeName>
    <alternativeName>
        <fullName evidence="9">KDO-8-phosphate synthase</fullName>
        <shortName evidence="9">KDO 8-P synthase</shortName>
        <shortName evidence="9">KDOPS</shortName>
    </alternativeName>
    <alternativeName>
        <fullName evidence="9">Phospho-2-dehydro-3-deoxyoctonate aldolase</fullName>
    </alternativeName>
</protein>
<reference evidence="11 12" key="1">
    <citation type="submission" date="2019-03" db="EMBL/GenBank/DDBJ databases">
        <title>Seongchinamella monodicae gen. nov., sp. nov., a novel member of the Gammaproteobacteria isolated from a tidal mudflat of beach.</title>
        <authorList>
            <person name="Yang H.G."/>
            <person name="Kang J.W."/>
            <person name="Lee S.D."/>
        </authorList>
    </citation>
    <scope>NUCLEOTIDE SEQUENCE [LARGE SCALE GENOMIC DNA]</scope>
    <source>
        <strain evidence="11 12">GH4-78</strain>
    </source>
</reference>
<evidence type="ECO:0000256" key="3">
    <source>
        <dbReference type="ARBA" id="ARBA00004845"/>
    </source>
</evidence>
<evidence type="ECO:0000256" key="8">
    <source>
        <dbReference type="ARBA" id="ARBA00049112"/>
    </source>
</evidence>
<evidence type="ECO:0000256" key="2">
    <source>
        <dbReference type="ARBA" id="ARBA00004756"/>
    </source>
</evidence>
<dbReference type="NCBIfam" id="TIGR01362">
    <property type="entry name" value="KDO8P_synth"/>
    <property type="match status" value="1"/>
</dbReference>
<dbReference type="Proteomes" id="UP000295554">
    <property type="component" value="Unassembled WGS sequence"/>
</dbReference>
<evidence type="ECO:0000256" key="1">
    <source>
        <dbReference type="ARBA" id="ARBA00004496"/>
    </source>
</evidence>
<sequence length="283" mass="30097">MTDQTVTLGDIRFDNREPFVLLGGVNVLESRDFALSVAEHYVNVCSELGIPYVFKASYDKANRSSIHSFRGPGLDEGLSILAEVKSTFGVPVITDVHTPQEAAPAAEVADIIQLPAFLARQTDLVAAMAATGSVINIKKPQFLSPSQMANVVDKFAECGNTRILLCERGSNFGYDNLVVDMLGFGVMKQACGNAPLVFDVTHALQCRDPGGAASGGRRAQVAELARAGMATGLASLFLEAHPDPDNAKCDGPSALPLDQLEPFLAQVKAVDDLVKSLPPLEID</sequence>
<comment type="pathway">
    <text evidence="3 9">Carbohydrate biosynthesis; 3-deoxy-D-manno-octulosonate biosynthesis; 3-deoxy-D-manno-octulosonate from D-ribulose 5-phosphate: step 2/3.</text>
</comment>
<comment type="subcellular location">
    <subcellularLocation>
        <location evidence="1 9">Cytoplasm</location>
    </subcellularLocation>
</comment>
<evidence type="ECO:0000256" key="7">
    <source>
        <dbReference type="ARBA" id="ARBA00022985"/>
    </source>
</evidence>
<dbReference type="EC" id="2.5.1.55" evidence="9"/>
<evidence type="ECO:0000256" key="4">
    <source>
        <dbReference type="ARBA" id="ARBA00010499"/>
    </source>
</evidence>
<dbReference type="SUPFAM" id="SSF51569">
    <property type="entry name" value="Aldolase"/>
    <property type="match status" value="1"/>
</dbReference>
<dbReference type="NCBIfam" id="NF003543">
    <property type="entry name" value="PRK05198.1"/>
    <property type="match status" value="1"/>
</dbReference>
<keyword evidence="7 9" id="KW-0448">Lipopolysaccharide biosynthesis</keyword>
<name>A0A4R5LS93_9GAMM</name>
<feature type="domain" description="DAHP synthetase I/KDSA" evidence="10">
    <location>
        <begin position="11"/>
        <end position="275"/>
    </location>
</feature>
<dbReference type="AlphaFoldDB" id="A0A4R5LS93"/>
<dbReference type="GO" id="GO:0005737">
    <property type="term" value="C:cytoplasm"/>
    <property type="evidence" value="ECO:0007669"/>
    <property type="project" value="UniProtKB-SubCell"/>
</dbReference>
<evidence type="ECO:0000256" key="9">
    <source>
        <dbReference type="HAMAP-Rule" id="MF_00056"/>
    </source>
</evidence>
<dbReference type="InterPro" id="IPR006218">
    <property type="entry name" value="DAHP1/KDSA"/>
</dbReference>
<dbReference type="GO" id="GO:0008676">
    <property type="term" value="F:3-deoxy-8-phosphooctulonate synthase activity"/>
    <property type="evidence" value="ECO:0007669"/>
    <property type="project" value="UniProtKB-UniRule"/>
</dbReference>